<dbReference type="Gene3D" id="3.40.1190.20">
    <property type="match status" value="1"/>
</dbReference>
<evidence type="ECO:0000256" key="13">
    <source>
        <dbReference type="ARBA" id="ARBA00022946"/>
    </source>
</evidence>
<evidence type="ECO:0000313" key="25">
    <source>
        <dbReference type="Proteomes" id="UP000245207"/>
    </source>
</evidence>
<protein>
    <submittedName>
        <fullName evidence="24">Aldolase-type TIM barrel</fullName>
    </submittedName>
</protein>
<keyword evidence="6" id="KW-0934">Plastid</keyword>
<dbReference type="FunFam" id="3.20.20.70:FF:000104">
    <property type="entry name" value="Thiamine biosynthetic bifunctional enzyme"/>
    <property type="match status" value="1"/>
</dbReference>
<dbReference type="PANTHER" id="PTHR20858">
    <property type="entry name" value="PHOSPHOMETHYLPYRIMIDINE KINASE"/>
    <property type="match status" value="1"/>
</dbReference>
<sequence length="517" mass="54568">MPEEKTLTITNGSTVKKIPHVLTVAGSDSGAGAGIQADLKACAARGVYCSTVITAVTAQNTLGVQDVSVLSEESVAAQLKSVLSDMRVDVVKTGMLPSIAMVKILHDSLKQFPVQALVVDPVMVSTSGDVLAGPSILDTFRHILLPMADILTPNLKEASALLGGLRLETVSDMRTAAKSLHDMGPRNVLVKGGDLPSSSDAVDIFFNGTDFYELRSSRIKTRNTHGTGCTMASCIAAELAKGSSMLSAVKVAKQYVETALEYSKSLNIGNGPQGPFDHLFKLKRNVVNSSRLQPFEPSDLFLYAVTDSGMNKRWGRSITDAVKAAVEGGATIVQIREKDAETGEFLEAAKACLEICRAHSIPLLINDRIDIAMACDADGVHVGQSDMPVKTVRSLLGPTKIIGVSCKTPEHALKAWEDGADYIGSGGVFPTNTKANNRTIGLDGLKEVCLASKLPVVAIGGINLSNAKSVMELGVVNLEGVAVVSALFDRESVEEETKKLHALLTETAANVGSAQLV</sequence>
<comment type="catalytic activity">
    <reaction evidence="1">
        <text>4-amino-5-hydroxymethyl-2-methylpyrimidine + ATP = 4-amino-2-methyl-5-(phosphooxymethyl)pyrimidine + ADP + H(+)</text>
        <dbReference type="Rhea" id="RHEA:23096"/>
        <dbReference type="ChEBI" id="CHEBI:15378"/>
        <dbReference type="ChEBI" id="CHEBI:16892"/>
        <dbReference type="ChEBI" id="CHEBI:30616"/>
        <dbReference type="ChEBI" id="CHEBI:58354"/>
        <dbReference type="ChEBI" id="CHEBI:456216"/>
        <dbReference type="EC" id="2.7.1.49"/>
    </reaction>
</comment>
<dbReference type="SUPFAM" id="SSF53613">
    <property type="entry name" value="Ribokinase-like"/>
    <property type="match status" value="1"/>
</dbReference>
<keyword evidence="15" id="KW-0511">Multifunctional enzyme</keyword>
<dbReference type="InterPro" id="IPR022998">
    <property type="entry name" value="ThiamineP_synth_TenI"/>
</dbReference>
<keyword evidence="9" id="KW-0547">Nucleotide-binding</keyword>
<proteinExistence type="inferred from homology"/>
<evidence type="ECO:0000256" key="5">
    <source>
        <dbReference type="ARBA" id="ARBA00022528"/>
    </source>
</evidence>
<evidence type="ECO:0000256" key="19">
    <source>
        <dbReference type="ARBA" id="ARBA00047883"/>
    </source>
</evidence>
<evidence type="ECO:0000256" key="2">
    <source>
        <dbReference type="ARBA" id="ARBA00001946"/>
    </source>
</evidence>
<evidence type="ECO:0000259" key="23">
    <source>
        <dbReference type="Pfam" id="PF08543"/>
    </source>
</evidence>
<keyword evidence="8" id="KW-0479">Metal-binding</keyword>
<dbReference type="GO" id="GO:0046872">
    <property type="term" value="F:metal ion binding"/>
    <property type="evidence" value="ECO:0007669"/>
    <property type="project" value="UniProtKB-KW"/>
</dbReference>
<evidence type="ECO:0000256" key="1">
    <source>
        <dbReference type="ARBA" id="ARBA00000151"/>
    </source>
</evidence>
<keyword evidence="13" id="KW-0809">Transit peptide</keyword>
<gene>
    <name evidence="24" type="ORF">CTI12_AA138990</name>
</gene>
<keyword evidence="14" id="KW-0784">Thiamine biosynthesis</keyword>
<evidence type="ECO:0000256" key="6">
    <source>
        <dbReference type="ARBA" id="ARBA00022640"/>
    </source>
</evidence>
<dbReference type="STRING" id="35608.A0A2U1PLF3"/>
<dbReference type="InterPro" id="IPR036206">
    <property type="entry name" value="ThiamineP_synth_sf"/>
</dbReference>
<evidence type="ECO:0000256" key="17">
    <source>
        <dbReference type="ARBA" id="ARBA00047334"/>
    </source>
</evidence>
<evidence type="ECO:0000256" key="7">
    <source>
        <dbReference type="ARBA" id="ARBA00022679"/>
    </source>
</evidence>
<evidence type="ECO:0000256" key="16">
    <source>
        <dbReference type="ARBA" id="ARBA00037917"/>
    </source>
</evidence>
<keyword evidence="10" id="KW-0418">Kinase</keyword>
<keyword evidence="25" id="KW-1185">Reference proteome</keyword>
<dbReference type="GO" id="GO:0009229">
    <property type="term" value="P:thiamine diphosphate biosynthetic process"/>
    <property type="evidence" value="ECO:0007669"/>
    <property type="project" value="UniProtKB-UniPathway"/>
</dbReference>
<comment type="cofactor">
    <cofactor evidence="2">
        <name>Mg(2+)</name>
        <dbReference type="ChEBI" id="CHEBI:18420"/>
    </cofactor>
</comment>
<dbReference type="InterPro" id="IPR004399">
    <property type="entry name" value="HMP/HMP-P_kinase_dom"/>
</dbReference>
<evidence type="ECO:0000256" key="20">
    <source>
        <dbReference type="ARBA" id="ARBA00054297"/>
    </source>
</evidence>
<dbReference type="GO" id="GO:0004789">
    <property type="term" value="F:thiamine-phosphate diphosphorylase activity"/>
    <property type="evidence" value="ECO:0007669"/>
    <property type="project" value="UniProtKB-EC"/>
</dbReference>
<dbReference type="InterPro" id="IPR034291">
    <property type="entry name" value="TMP_synthase"/>
</dbReference>
<dbReference type="Proteomes" id="UP000245207">
    <property type="component" value="Unassembled WGS sequence"/>
</dbReference>
<comment type="function">
    <text evidence="20">Essential for thiamine biosynthesis. Bifunctional enzyme that catalyzes the phosphorylation of hydroxymethylpyrimidine phosphate (HMP-P) to HMP-PP and condenses 4-methyl-5-(beta-hydroxyethyl)thiazole monophosphate (THZ-P) and 2-methyl-4-amino-5-hydroxymethyl pyrimidine pyrophosphate (HMP-PP) to form thiamine monophosphate (TMP).</text>
</comment>
<evidence type="ECO:0000256" key="8">
    <source>
        <dbReference type="ARBA" id="ARBA00022723"/>
    </source>
</evidence>
<dbReference type="SUPFAM" id="SSF51391">
    <property type="entry name" value="Thiamin phosphate synthase"/>
    <property type="match status" value="1"/>
</dbReference>
<dbReference type="GO" id="GO:0008902">
    <property type="term" value="F:hydroxymethylpyrimidine kinase activity"/>
    <property type="evidence" value="ECO:0007669"/>
    <property type="project" value="UniProtKB-EC"/>
</dbReference>
<keyword evidence="12" id="KW-0460">Magnesium</keyword>
<comment type="subcellular location">
    <subcellularLocation>
        <location evidence="3">Plastid</location>
        <location evidence="3">Chloroplast</location>
    </subcellularLocation>
</comment>
<evidence type="ECO:0000313" key="24">
    <source>
        <dbReference type="EMBL" id="PWA86593.1"/>
    </source>
</evidence>
<dbReference type="Pfam" id="PF08543">
    <property type="entry name" value="Phos_pyr_kin"/>
    <property type="match status" value="1"/>
</dbReference>
<keyword evidence="11" id="KW-0067">ATP-binding</keyword>
<dbReference type="GO" id="GO:0009507">
    <property type="term" value="C:chloroplast"/>
    <property type="evidence" value="ECO:0007669"/>
    <property type="project" value="UniProtKB-SubCell"/>
</dbReference>
<comment type="catalytic activity">
    <reaction evidence="18">
        <text>2-(2-carboxy-4-methylthiazol-5-yl)ethyl phosphate + 4-amino-2-methyl-5-(diphosphooxymethyl)pyrimidine + 2 H(+) = thiamine phosphate + CO2 + diphosphate</text>
        <dbReference type="Rhea" id="RHEA:47848"/>
        <dbReference type="ChEBI" id="CHEBI:15378"/>
        <dbReference type="ChEBI" id="CHEBI:16526"/>
        <dbReference type="ChEBI" id="CHEBI:33019"/>
        <dbReference type="ChEBI" id="CHEBI:37575"/>
        <dbReference type="ChEBI" id="CHEBI:57841"/>
        <dbReference type="ChEBI" id="CHEBI:62890"/>
        <dbReference type="EC" id="2.5.1.3"/>
    </reaction>
</comment>
<dbReference type="GO" id="GO:0008972">
    <property type="term" value="F:phosphomethylpyrimidine kinase activity"/>
    <property type="evidence" value="ECO:0007669"/>
    <property type="project" value="InterPro"/>
</dbReference>
<dbReference type="Pfam" id="PF02581">
    <property type="entry name" value="TMP-TENI"/>
    <property type="match status" value="1"/>
</dbReference>
<evidence type="ECO:0000256" key="21">
    <source>
        <dbReference type="ARBA" id="ARBA00061123"/>
    </source>
</evidence>
<dbReference type="NCBIfam" id="TIGR00097">
    <property type="entry name" value="HMP-P_kinase"/>
    <property type="match status" value="1"/>
</dbReference>
<evidence type="ECO:0000256" key="9">
    <source>
        <dbReference type="ARBA" id="ARBA00022741"/>
    </source>
</evidence>
<dbReference type="FunFam" id="3.40.1190.20:FF:000040">
    <property type="entry name" value="Thiamine biosynthetic bifunctional enzyme TH1, chloroplastic"/>
    <property type="match status" value="1"/>
</dbReference>
<reference evidence="24 25" key="1">
    <citation type="journal article" date="2018" name="Mol. Plant">
        <title>The genome of Artemisia annua provides insight into the evolution of Asteraceae family and artemisinin biosynthesis.</title>
        <authorList>
            <person name="Shen Q."/>
            <person name="Zhang L."/>
            <person name="Liao Z."/>
            <person name="Wang S."/>
            <person name="Yan T."/>
            <person name="Shi P."/>
            <person name="Liu M."/>
            <person name="Fu X."/>
            <person name="Pan Q."/>
            <person name="Wang Y."/>
            <person name="Lv Z."/>
            <person name="Lu X."/>
            <person name="Zhang F."/>
            <person name="Jiang W."/>
            <person name="Ma Y."/>
            <person name="Chen M."/>
            <person name="Hao X."/>
            <person name="Li L."/>
            <person name="Tang Y."/>
            <person name="Lv G."/>
            <person name="Zhou Y."/>
            <person name="Sun X."/>
            <person name="Brodelius P.E."/>
            <person name="Rose J.K.C."/>
            <person name="Tang K."/>
        </authorList>
    </citation>
    <scope>NUCLEOTIDE SEQUENCE [LARGE SCALE GENOMIC DNA]</scope>
    <source>
        <strain evidence="25">cv. Huhao1</strain>
        <tissue evidence="24">Leaf</tissue>
    </source>
</reference>
<evidence type="ECO:0000256" key="14">
    <source>
        <dbReference type="ARBA" id="ARBA00022977"/>
    </source>
</evidence>
<feature type="domain" description="Pyridoxamine kinase/Phosphomethylpyrimidine kinase" evidence="23">
    <location>
        <begin position="28"/>
        <end position="272"/>
    </location>
</feature>
<dbReference type="PANTHER" id="PTHR20858:SF17">
    <property type="entry name" value="HYDROXYMETHYLPYRIMIDINE_PHOSPHOMETHYLPYRIMIDINE KINASE THI20-RELATED"/>
    <property type="match status" value="1"/>
</dbReference>
<dbReference type="UniPathway" id="UPA00060">
    <property type="reaction ID" value="UER00141"/>
</dbReference>
<evidence type="ECO:0000256" key="10">
    <source>
        <dbReference type="ARBA" id="ARBA00022777"/>
    </source>
</evidence>
<comment type="catalytic activity">
    <reaction evidence="19">
        <text>2-[(2R,5Z)-2-carboxy-4-methylthiazol-5(2H)-ylidene]ethyl phosphate + 4-amino-2-methyl-5-(diphosphooxymethyl)pyrimidine + 2 H(+) = thiamine phosphate + CO2 + diphosphate</text>
        <dbReference type="Rhea" id="RHEA:47844"/>
        <dbReference type="ChEBI" id="CHEBI:15378"/>
        <dbReference type="ChEBI" id="CHEBI:16526"/>
        <dbReference type="ChEBI" id="CHEBI:33019"/>
        <dbReference type="ChEBI" id="CHEBI:37575"/>
        <dbReference type="ChEBI" id="CHEBI:57841"/>
        <dbReference type="ChEBI" id="CHEBI:62899"/>
        <dbReference type="EC" id="2.5.1.3"/>
    </reaction>
</comment>
<comment type="caution">
    <text evidence="24">The sequence shown here is derived from an EMBL/GenBank/DDBJ whole genome shotgun (WGS) entry which is preliminary data.</text>
</comment>
<feature type="domain" description="Thiamine phosphate synthase/TenI" evidence="22">
    <location>
        <begin position="302"/>
        <end position="487"/>
    </location>
</feature>
<comment type="similarity">
    <text evidence="21">Belongs to the thiamine-phosphate synthase family.</text>
</comment>
<evidence type="ECO:0000256" key="18">
    <source>
        <dbReference type="ARBA" id="ARBA00047851"/>
    </source>
</evidence>
<dbReference type="InterPro" id="IPR029056">
    <property type="entry name" value="Ribokinase-like"/>
</dbReference>
<comment type="catalytic activity">
    <reaction evidence="17">
        <text>4-methyl-5-(2-phosphooxyethyl)-thiazole + 4-amino-2-methyl-5-(diphosphooxymethyl)pyrimidine + H(+) = thiamine phosphate + diphosphate</text>
        <dbReference type="Rhea" id="RHEA:22328"/>
        <dbReference type="ChEBI" id="CHEBI:15378"/>
        <dbReference type="ChEBI" id="CHEBI:33019"/>
        <dbReference type="ChEBI" id="CHEBI:37575"/>
        <dbReference type="ChEBI" id="CHEBI:57841"/>
        <dbReference type="ChEBI" id="CHEBI:58296"/>
        <dbReference type="EC" id="2.5.1.3"/>
    </reaction>
</comment>
<evidence type="ECO:0000256" key="4">
    <source>
        <dbReference type="ARBA" id="ARBA00005165"/>
    </source>
</evidence>
<dbReference type="AlphaFoldDB" id="A0A2U1PLF3"/>
<keyword evidence="7" id="KW-0808">Transferase</keyword>
<dbReference type="HAMAP" id="MF_00097">
    <property type="entry name" value="TMP_synthase"/>
    <property type="match status" value="1"/>
</dbReference>
<dbReference type="GO" id="GO:0009228">
    <property type="term" value="P:thiamine biosynthetic process"/>
    <property type="evidence" value="ECO:0007669"/>
    <property type="project" value="UniProtKB-KW"/>
</dbReference>
<evidence type="ECO:0000259" key="22">
    <source>
        <dbReference type="Pfam" id="PF02581"/>
    </source>
</evidence>
<comment type="pathway">
    <text evidence="16">Cofactor biosynthesis; thiamine diphosphate biosynthesis; 4-amino-2-methyl-5-diphosphomethylpyrimidine from 5-amino-1-(5-phospho-D-ribosyl)imidazole: step 2/3.</text>
</comment>
<evidence type="ECO:0000256" key="12">
    <source>
        <dbReference type="ARBA" id="ARBA00022842"/>
    </source>
</evidence>
<dbReference type="InterPro" id="IPR013785">
    <property type="entry name" value="Aldolase_TIM"/>
</dbReference>
<dbReference type="CDD" id="cd00564">
    <property type="entry name" value="TMP_TenI"/>
    <property type="match status" value="1"/>
</dbReference>
<organism evidence="24 25">
    <name type="scientific">Artemisia annua</name>
    <name type="common">Sweet wormwood</name>
    <dbReference type="NCBI Taxonomy" id="35608"/>
    <lineage>
        <taxon>Eukaryota</taxon>
        <taxon>Viridiplantae</taxon>
        <taxon>Streptophyta</taxon>
        <taxon>Embryophyta</taxon>
        <taxon>Tracheophyta</taxon>
        <taxon>Spermatophyta</taxon>
        <taxon>Magnoliopsida</taxon>
        <taxon>eudicotyledons</taxon>
        <taxon>Gunneridae</taxon>
        <taxon>Pentapetalae</taxon>
        <taxon>asterids</taxon>
        <taxon>campanulids</taxon>
        <taxon>Asterales</taxon>
        <taxon>Asteraceae</taxon>
        <taxon>Asteroideae</taxon>
        <taxon>Anthemideae</taxon>
        <taxon>Artemisiinae</taxon>
        <taxon>Artemisia</taxon>
    </lineage>
</organism>
<keyword evidence="5" id="KW-0150">Chloroplast</keyword>
<dbReference type="GO" id="GO:0005524">
    <property type="term" value="F:ATP binding"/>
    <property type="evidence" value="ECO:0007669"/>
    <property type="project" value="UniProtKB-KW"/>
</dbReference>
<dbReference type="EMBL" id="PKPP01001001">
    <property type="protein sequence ID" value="PWA86593.1"/>
    <property type="molecule type" value="Genomic_DNA"/>
</dbReference>
<evidence type="ECO:0000256" key="11">
    <source>
        <dbReference type="ARBA" id="ARBA00022840"/>
    </source>
</evidence>
<comment type="pathway">
    <text evidence="4">Cofactor biosynthesis; thiamine diphosphate biosynthesis; thiamine phosphate from 4-amino-2-methyl-5-diphosphomethylpyrimidine and 4-methyl-5-(2-phosphoethyl)-thiazole: step 1/1.</text>
</comment>
<dbReference type="InterPro" id="IPR013749">
    <property type="entry name" value="PM/HMP-P_kinase-1"/>
</dbReference>
<evidence type="ECO:0000256" key="15">
    <source>
        <dbReference type="ARBA" id="ARBA00023268"/>
    </source>
</evidence>
<dbReference type="OrthoDB" id="10028886at2759"/>
<dbReference type="NCBIfam" id="TIGR00693">
    <property type="entry name" value="thiE"/>
    <property type="match status" value="1"/>
</dbReference>
<dbReference type="Gene3D" id="3.20.20.70">
    <property type="entry name" value="Aldolase class I"/>
    <property type="match status" value="1"/>
</dbReference>
<accession>A0A2U1PLF3</accession>
<name>A0A2U1PLF3_ARTAN</name>
<evidence type="ECO:0000256" key="3">
    <source>
        <dbReference type="ARBA" id="ARBA00004229"/>
    </source>
</evidence>
<dbReference type="CDD" id="cd01169">
    <property type="entry name" value="HMPP_kinase"/>
    <property type="match status" value="1"/>
</dbReference>